<accession>A0AAX3DWH0</accession>
<evidence type="ECO:0000256" key="1">
    <source>
        <dbReference type="ARBA" id="ARBA00022679"/>
    </source>
</evidence>
<feature type="domain" description="N-acetyltransferase" evidence="3">
    <location>
        <begin position="15"/>
        <end position="198"/>
    </location>
</feature>
<reference evidence="4" key="1">
    <citation type="journal article" date="2022" name="Biol. Control">
        <title>In silico genomic analysis of Rhodopseudomonas palustris strains revealed potential biocontrol agents and crop yield enhancers.</title>
        <authorList>
            <person name="Surachat K."/>
            <person name="Kantachote D."/>
            <person name="Deachamag P."/>
            <person name="Wonglapsuwan M."/>
        </authorList>
    </citation>
    <scope>NUCLEOTIDE SEQUENCE</scope>
    <source>
        <strain evidence="4">TLS06</strain>
    </source>
</reference>
<keyword evidence="1" id="KW-0808">Transferase</keyword>
<dbReference type="GO" id="GO:0016747">
    <property type="term" value="F:acyltransferase activity, transferring groups other than amino-acyl groups"/>
    <property type="evidence" value="ECO:0007669"/>
    <property type="project" value="InterPro"/>
</dbReference>
<dbReference type="SUPFAM" id="SSF55729">
    <property type="entry name" value="Acyl-CoA N-acyltransferases (Nat)"/>
    <property type="match status" value="1"/>
</dbReference>
<dbReference type="InterPro" id="IPR000182">
    <property type="entry name" value="GNAT_dom"/>
</dbReference>
<dbReference type="PANTHER" id="PTHR43420:SF52">
    <property type="entry name" value="N-ACETYLTRANSFERASE YODP"/>
    <property type="match status" value="1"/>
</dbReference>
<dbReference type="Proteomes" id="UP001163166">
    <property type="component" value="Chromosome"/>
</dbReference>
<dbReference type="Pfam" id="PF00583">
    <property type="entry name" value="Acetyltransf_1"/>
    <property type="match status" value="1"/>
</dbReference>
<organism evidence="4 5">
    <name type="scientific">Rhodopseudomonas palustris</name>
    <dbReference type="NCBI Taxonomy" id="1076"/>
    <lineage>
        <taxon>Bacteria</taxon>
        <taxon>Pseudomonadati</taxon>
        <taxon>Pseudomonadota</taxon>
        <taxon>Alphaproteobacteria</taxon>
        <taxon>Hyphomicrobiales</taxon>
        <taxon>Nitrobacteraceae</taxon>
        <taxon>Rhodopseudomonas</taxon>
    </lineage>
</organism>
<dbReference type="InterPro" id="IPR050680">
    <property type="entry name" value="YpeA/RimI_acetyltransf"/>
</dbReference>
<evidence type="ECO:0000256" key="2">
    <source>
        <dbReference type="ARBA" id="ARBA00023315"/>
    </source>
</evidence>
<protein>
    <submittedName>
        <fullName evidence="4">GNAT family N-acetyltransferase</fullName>
    </submittedName>
</protein>
<dbReference type="EMBL" id="CP076676">
    <property type="protein sequence ID" value="UYO39177.1"/>
    <property type="molecule type" value="Genomic_DNA"/>
</dbReference>
<dbReference type="InterPro" id="IPR016181">
    <property type="entry name" value="Acyl_CoA_acyltransferase"/>
</dbReference>
<gene>
    <name evidence="4" type="ORF">KQX62_21075</name>
</gene>
<sequence>MTPTTFRIEHGLRPQHRAQAAAGYWAAFARKLHYSLGPRRQAVALIRRVLDADYAISAVADDGRFLGVAGFKTPDGAFVGGGFGDVVRIYGPVQAVWRGLLLSILERGCEPGTLLMDGIFVDEQARGLGVGTALLNAVEQHAAACGLKAVRLDVIDSNHGARKLYERQGYQARGTQSLGLLEPLFGFRSATTMLKQLGR</sequence>
<keyword evidence="2" id="KW-0012">Acyltransferase</keyword>
<dbReference type="RefSeq" id="WP_264074546.1">
    <property type="nucleotide sequence ID" value="NZ_CP076676.1"/>
</dbReference>
<evidence type="ECO:0000313" key="4">
    <source>
        <dbReference type="EMBL" id="UYO39177.1"/>
    </source>
</evidence>
<name>A0AAX3DWH0_RHOPL</name>
<dbReference type="PANTHER" id="PTHR43420">
    <property type="entry name" value="ACETYLTRANSFERASE"/>
    <property type="match status" value="1"/>
</dbReference>
<evidence type="ECO:0000259" key="3">
    <source>
        <dbReference type="PROSITE" id="PS51186"/>
    </source>
</evidence>
<dbReference type="CDD" id="cd04301">
    <property type="entry name" value="NAT_SF"/>
    <property type="match status" value="1"/>
</dbReference>
<dbReference type="PROSITE" id="PS51186">
    <property type="entry name" value="GNAT"/>
    <property type="match status" value="1"/>
</dbReference>
<dbReference type="AlphaFoldDB" id="A0AAX3DWH0"/>
<dbReference type="Gene3D" id="3.40.630.30">
    <property type="match status" value="1"/>
</dbReference>
<evidence type="ECO:0000313" key="5">
    <source>
        <dbReference type="Proteomes" id="UP001163166"/>
    </source>
</evidence>
<proteinExistence type="predicted"/>